<dbReference type="InterPro" id="IPR016024">
    <property type="entry name" value="ARM-type_fold"/>
</dbReference>
<dbReference type="PROSITE" id="PS00107">
    <property type="entry name" value="PROTEIN_KINASE_ATP"/>
    <property type="match status" value="1"/>
</dbReference>
<evidence type="ECO:0000313" key="10">
    <source>
        <dbReference type="Proteomes" id="UP000310685"/>
    </source>
</evidence>
<dbReference type="SMART" id="SM00220">
    <property type="entry name" value="S_TKc"/>
    <property type="match status" value="1"/>
</dbReference>
<evidence type="ECO:0000256" key="1">
    <source>
        <dbReference type="ARBA" id="ARBA00022527"/>
    </source>
</evidence>
<evidence type="ECO:0000256" key="2">
    <source>
        <dbReference type="ARBA" id="ARBA00022679"/>
    </source>
</evidence>
<dbReference type="PROSITE" id="PS50011">
    <property type="entry name" value="PROTEIN_KINASE_DOM"/>
    <property type="match status" value="1"/>
</dbReference>
<feature type="binding site" evidence="6">
    <location>
        <position position="920"/>
    </location>
    <ligand>
        <name>ATP</name>
        <dbReference type="ChEBI" id="CHEBI:30616"/>
    </ligand>
</feature>
<feature type="compositionally biased region" description="Basic and acidic residues" evidence="7">
    <location>
        <begin position="759"/>
        <end position="773"/>
    </location>
</feature>
<evidence type="ECO:0000259" key="8">
    <source>
        <dbReference type="PROSITE" id="PS50011"/>
    </source>
</evidence>
<comment type="caution">
    <text evidence="9">The sequence shown here is derived from an EMBL/GenBank/DDBJ whole genome shotgun (WGS) entry which is preliminary data.</text>
</comment>
<reference evidence="9 10" key="1">
    <citation type="submission" date="2019-03" db="EMBL/GenBank/DDBJ databases">
        <title>Sequencing 25 genomes of Wallemia mellicola.</title>
        <authorList>
            <person name="Gostincar C."/>
        </authorList>
    </citation>
    <scope>NUCLEOTIDE SEQUENCE [LARGE SCALE GENOMIC DNA]</scope>
    <source>
        <strain evidence="9 10">EXF-6152</strain>
    </source>
</reference>
<evidence type="ECO:0000256" key="3">
    <source>
        <dbReference type="ARBA" id="ARBA00022741"/>
    </source>
</evidence>
<dbReference type="GO" id="GO:0005634">
    <property type="term" value="C:nucleus"/>
    <property type="evidence" value="ECO:0007669"/>
    <property type="project" value="TreeGrafter"/>
</dbReference>
<feature type="region of interest" description="Disordered" evidence="7">
    <location>
        <begin position="759"/>
        <end position="796"/>
    </location>
</feature>
<dbReference type="GO" id="GO:0043484">
    <property type="term" value="P:regulation of RNA splicing"/>
    <property type="evidence" value="ECO:0007669"/>
    <property type="project" value="TreeGrafter"/>
</dbReference>
<dbReference type="Gene3D" id="3.30.200.20">
    <property type="entry name" value="Phosphorylase Kinase, domain 1"/>
    <property type="match status" value="1"/>
</dbReference>
<evidence type="ECO:0000256" key="6">
    <source>
        <dbReference type="PROSITE-ProRule" id="PRU10141"/>
    </source>
</evidence>
<dbReference type="InterPro" id="IPR011009">
    <property type="entry name" value="Kinase-like_dom_sf"/>
</dbReference>
<dbReference type="PANTHER" id="PTHR45646">
    <property type="entry name" value="SERINE/THREONINE-PROTEIN KINASE DOA-RELATED"/>
    <property type="match status" value="1"/>
</dbReference>
<evidence type="ECO:0000256" key="5">
    <source>
        <dbReference type="ARBA" id="ARBA00022840"/>
    </source>
</evidence>
<dbReference type="SUPFAM" id="SSF56112">
    <property type="entry name" value="Protein kinase-like (PK-like)"/>
    <property type="match status" value="1"/>
</dbReference>
<feature type="compositionally biased region" description="Basic residues" evidence="7">
    <location>
        <begin position="783"/>
        <end position="792"/>
    </location>
</feature>
<evidence type="ECO:0000313" key="9">
    <source>
        <dbReference type="EMBL" id="TIB77080.1"/>
    </source>
</evidence>
<evidence type="ECO:0000256" key="7">
    <source>
        <dbReference type="SAM" id="MobiDB-lite"/>
    </source>
</evidence>
<dbReference type="InterPro" id="IPR000719">
    <property type="entry name" value="Prot_kinase_dom"/>
</dbReference>
<name>A0A4T0M335_9BASI</name>
<dbReference type="Proteomes" id="UP000310685">
    <property type="component" value="Unassembled WGS sequence"/>
</dbReference>
<feature type="domain" description="Protein kinase" evidence="8">
    <location>
        <begin position="891"/>
        <end position="1210"/>
    </location>
</feature>
<dbReference type="AlphaFoldDB" id="A0A4T0M335"/>
<protein>
    <recommendedName>
        <fullName evidence="8">Protein kinase domain-containing protein</fullName>
    </recommendedName>
</protein>
<organism evidence="9 10">
    <name type="scientific">Wallemia mellicola</name>
    <dbReference type="NCBI Taxonomy" id="1708541"/>
    <lineage>
        <taxon>Eukaryota</taxon>
        <taxon>Fungi</taxon>
        <taxon>Dikarya</taxon>
        <taxon>Basidiomycota</taxon>
        <taxon>Wallemiomycotina</taxon>
        <taxon>Wallemiomycetes</taxon>
        <taxon>Wallemiales</taxon>
        <taxon>Wallemiaceae</taxon>
        <taxon>Wallemia</taxon>
    </lineage>
</organism>
<gene>
    <name evidence="9" type="ORF">E3Q22_03228</name>
</gene>
<keyword evidence="1" id="KW-0723">Serine/threonine-protein kinase</keyword>
<dbReference type="PANTHER" id="PTHR45646:SF11">
    <property type="entry name" value="SERINE_THREONINE-PROTEIN KINASE DOA"/>
    <property type="match status" value="1"/>
</dbReference>
<feature type="compositionally biased region" description="Low complexity" evidence="7">
    <location>
        <begin position="835"/>
        <end position="844"/>
    </location>
</feature>
<dbReference type="GO" id="GO:0005524">
    <property type="term" value="F:ATP binding"/>
    <property type="evidence" value="ECO:0007669"/>
    <property type="project" value="UniProtKB-UniRule"/>
</dbReference>
<keyword evidence="3 6" id="KW-0547">Nucleotide-binding</keyword>
<dbReference type="Pfam" id="PF00069">
    <property type="entry name" value="Pkinase"/>
    <property type="match status" value="1"/>
</dbReference>
<feature type="region of interest" description="Disordered" evidence="7">
    <location>
        <begin position="827"/>
        <end position="869"/>
    </location>
</feature>
<proteinExistence type="predicted"/>
<dbReference type="Gene3D" id="1.10.510.10">
    <property type="entry name" value="Transferase(Phosphotransferase) domain 1"/>
    <property type="match status" value="1"/>
</dbReference>
<accession>A0A4T0M335</accession>
<dbReference type="SUPFAM" id="SSF48371">
    <property type="entry name" value="ARM repeat"/>
    <property type="match status" value="1"/>
</dbReference>
<dbReference type="GO" id="GO:0004674">
    <property type="term" value="F:protein serine/threonine kinase activity"/>
    <property type="evidence" value="ECO:0007669"/>
    <property type="project" value="UniProtKB-KW"/>
</dbReference>
<dbReference type="CDD" id="cd14134">
    <property type="entry name" value="PKc_CLK"/>
    <property type="match status" value="1"/>
</dbReference>
<evidence type="ECO:0000256" key="4">
    <source>
        <dbReference type="ARBA" id="ARBA00022777"/>
    </source>
</evidence>
<keyword evidence="2" id="KW-0808">Transferase</keyword>
<keyword evidence="4" id="KW-0418">Kinase</keyword>
<dbReference type="PROSITE" id="PS00108">
    <property type="entry name" value="PROTEIN_KINASE_ST"/>
    <property type="match status" value="1"/>
</dbReference>
<keyword evidence="5 6" id="KW-0067">ATP-binding</keyword>
<sequence>MRIRRKGNLSVHIYYVKHVNQVAFFMIPGKDAPLLPSYVIQIVDTALSPPVPPDMEVRVLSINALISLFAKHPDIEIASEILPAFQSILFRINSMACNNDSDEYTRNRTRQIALTSLKSLFSTRIVENLPEEDRRKALTVIIVSLLDNLLTDSNKLDVLQHQVMSNLDYSPVDQLIYDPEKQEKVNIDEVQLAILSLSIYRQIFINITNKSLIEEIITPALDSLDKNKRWREVDWLNWMMENVLMWTPIQFRYLIPLTVLKLLLDSKETFPTTTKQSGYLHILAHLFSREDPVSGIQVMDIVEKLIEFAQYRFIIDNQDALAPMSINTLSKLATHTYYSDQIADMSAKIIDQMTTVQFHEKGNVRDDLLRLLLSSLSGILAAAYDGPATDIPSTPQETETPPYSPKGKEKAVIIPKLKVPVSNKRTRVSPLDWQRTVSLLIEPNYGVRVAYVRALAGFIEGELNLADTSHEVMFEKFVNALNASIYTLAICRNLADTNIIEEAEGTAHIDNSLSRLKKVAQMTHAKPSLPSNTATPSDFSALLSIIVALHRRDICQALLILVPFLRALDNHAIQLMLGPGLQSSGSRRGSFASWAASPSARSGLNVGVDERAKCKAIRELVARSWYEIGDRWGNERIKQLASDGLNRIGITLLSQPTQIDVREQPMFGLQTPQAMLFPSEDDWDQVHDGESSKTGRPIVDELKAIDVIVNDPSVIAATGLTKAELLERLQLEWTFERAVDVASKETYNKFVTDGIVKRRMSESQNNRDRKHINESSTRVTTANKKKMRQAKRQTRDADVKYTIKQVNNTEVISIDDSDDDEAIPQVGRKRRQPMASASTSTSASVVNGVTNGNKRKKARNASPQTVPLPVPCDDKEGHLIIIENSELDGRYRIQKLLGQGTFGKVVECYDRLARKNVAVKIIKSIQKYRDASRIELRVLNKLRDNDPSNLHKCIEMIDWFDFKNHICIVSDLLSESVYDFLKSNKFTPFPLTQIQEISFQLLKSVAYLHSLGLIHTDLKPENILLVSNKSRMELATERRPQRKVLMDTDIRLIDFGSATFENEYHSSVVSTRHYRAPEIILGLGWSYPCDVFSLGCIIIELITGEALFQTHDNLEHLAMMEIVMGKMSEDFARRSSRVKPEFFRGTKLDYPNNTTTKQSKKVVKAMKSIDQIIKTRDLSSLQLIDLLQKMLTFDQDKRIKISDALQHPYFKSKIFVE</sequence>
<dbReference type="EMBL" id="SPRC01000038">
    <property type="protein sequence ID" value="TIB77080.1"/>
    <property type="molecule type" value="Genomic_DNA"/>
</dbReference>
<dbReference type="InterPro" id="IPR008271">
    <property type="entry name" value="Ser/Thr_kinase_AS"/>
</dbReference>
<dbReference type="InterPro" id="IPR017441">
    <property type="entry name" value="Protein_kinase_ATP_BS"/>
</dbReference>
<dbReference type="InterPro" id="IPR051175">
    <property type="entry name" value="CLK_kinases"/>
</dbReference>